<feature type="transmembrane region" description="Helical" evidence="8">
    <location>
        <begin position="85"/>
        <end position="109"/>
    </location>
</feature>
<evidence type="ECO:0000256" key="2">
    <source>
        <dbReference type="ARBA" id="ARBA00022448"/>
    </source>
</evidence>
<name>A0ABP7FGT4_9MICO</name>
<dbReference type="Gene3D" id="1.10.3720.10">
    <property type="entry name" value="MetI-like"/>
    <property type="match status" value="1"/>
</dbReference>
<feature type="transmembrane region" description="Helical" evidence="8">
    <location>
        <begin position="32"/>
        <end position="55"/>
    </location>
</feature>
<evidence type="ECO:0000256" key="4">
    <source>
        <dbReference type="ARBA" id="ARBA00022519"/>
    </source>
</evidence>
<evidence type="ECO:0000256" key="9">
    <source>
        <dbReference type="SAM" id="MobiDB-lite"/>
    </source>
</evidence>
<accession>A0ABP7FGT4</accession>
<evidence type="ECO:0000256" key="8">
    <source>
        <dbReference type="RuleBase" id="RU363032"/>
    </source>
</evidence>
<sequence>MSQEMLSTTLPPATVPARRGRAGKRRATPRMLGLYAAVMALLSALPLLILIPVSLNPKPVVGFPEGGLSLAWYVKVFEGTNFPEAFLTSFLVGIVSTGISLIAGSLAAWGLTRNRFKGVALVEAFLLSPLLLARIVYGIAMLIVLTQFGLIRTTSGLIVAHAVIVMPYVVRIVGSTLLGIPKSLEEAAAVLGAGQVRTFARITFPLLRPGLIAATIFGFITSFDEFTMTVFLVGAQTRTLPVEIFRYAELIVDPSVAALSVMLILGTLVAVIVLERTLGLEKVLKA</sequence>
<keyword evidence="3" id="KW-1003">Cell membrane</keyword>
<dbReference type="CDD" id="cd06261">
    <property type="entry name" value="TM_PBP2"/>
    <property type="match status" value="1"/>
</dbReference>
<dbReference type="PROSITE" id="PS50928">
    <property type="entry name" value="ABC_TM1"/>
    <property type="match status" value="1"/>
</dbReference>
<dbReference type="InterPro" id="IPR000515">
    <property type="entry name" value="MetI-like"/>
</dbReference>
<evidence type="ECO:0000259" key="10">
    <source>
        <dbReference type="PROSITE" id="PS50928"/>
    </source>
</evidence>
<keyword evidence="5 8" id="KW-0812">Transmembrane</keyword>
<feature type="region of interest" description="Disordered" evidence="9">
    <location>
        <begin position="1"/>
        <end position="24"/>
    </location>
</feature>
<keyword evidence="12" id="KW-1185">Reference proteome</keyword>
<dbReference type="PANTHER" id="PTHR43357:SF4">
    <property type="entry name" value="INNER MEMBRANE ABC TRANSPORTER PERMEASE PROTEIN YDCV"/>
    <property type="match status" value="1"/>
</dbReference>
<evidence type="ECO:0000256" key="7">
    <source>
        <dbReference type="ARBA" id="ARBA00023136"/>
    </source>
</evidence>
<evidence type="ECO:0000256" key="1">
    <source>
        <dbReference type="ARBA" id="ARBA00004429"/>
    </source>
</evidence>
<comment type="subcellular location">
    <subcellularLocation>
        <location evidence="1">Cell inner membrane</location>
        <topology evidence="1">Multi-pass membrane protein</topology>
    </subcellularLocation>
    <subcellularLocation>
        <location evidence="8">Cell membrane</location>
        <topology evidence="8">Multi-pass membrane protein</topology>
    </subcellularLocation>
</comment>
<evidence type="ECO:0000313" key="12">
    <source>
        <dbReference type="Proteomes" id="UP001501004"/>
    </source>
</evidence>
<dbReference type="SUPFAM" id="SSF161098">
    <property type="entry name" value="MetI-like"/>
    <property type="match status" value="1"/>
</dbReference>
<keyword evidence="4" id="KW-0997">Cell inner membrane</keyword>
<dbReference type="EMBL" id="BAABAE010000003">
    <property type="protein sequence ID" value="GAA3739108.1"/>
    <property type="molecule type" value="Genomic_DNA"/>
</dbReference>
<protein>
    <submittedName>
        <fullName evidence="11">ABC transporter permease</fullName>
    </submittedName>
</protein>
<dbReference type="RefSeq" id="WP_344754994.1">
    <property type="nucleotide sequence ID" value="NZ_BAABAE010000003.1"/>
</dbReference>
<dbReference type="InterPro" id="IPR035906">
    <property type="entry name" value="MetI-like_sf"/>
</dbReference>
<evidence type="ECO:0000256" key="6">
    <source>
        <dbReference type="ARBA" id="ARBA00022989"/>
    </source>
</evidence>
<reference evidence="12" key="1">
    <citation type="journal article" date="2019" name="Int. J. Syst. Evol. Microbiol.">
        <title>The Global Catalogue of Microorganisms (GCM) 10K type strain sequencing project: providing services to taxonomists for standard genome sequencing and annotation.</title>
        <authorList>
            <consortium name="The Broad Institute Genomics Platform"/>
            <consortium name="The Broad Institute Genome Sequencing Center for Infectious Disease"/>
            <person name="Wu L."/>
            <person name="Ma J."/>
        </authorList>
    </citation>
    <scope>NUCLEOTIDE SEQUENCE [LARGE SCALE GENOMIC DNA]</scope>
    <source>
        <strain evidence="12">JCM 16949</strain>
    </source>
</reference>
<comment type="caution">
    <text evidence="11">The sequence shown here is derived from an EMBL/GenBank/DDBJ whole genome shotgun (WGS) entry which is preliminary data.</text>
</comment>
<organism evidence="11 12">
    <name type="scientific">Leifsonella bigeumensis</name>
    <dbReference type="NCBI Taxonomy" id="433643"/>
    <lineage>
        <taxon>Bacteria</taxon>
        <taxon>Bacillati</taxon>
        <taxon>Actinomycetota</taxon>
        <taxon>Actinomycetes</taxon>
        <taxon>Micrococcales</taxon>
        <taxon>Microbacteriaceae</taxon>
        <taxon>Leifsonella</taxon>
    </lineage>
</organism>
<dbReference type="Proteomes" id="UP001501004">
    <property type="component" value="Unassembled WGS sequence"/>
</dbReference>
<proteinExistence type="inferred from homology"/>
<feature type="transmembrane region" description="Helical" evidence="8">
    <location>
        <begin position="121"/>
        <end position="144"/>
    </location>
</feature>
<evidence type="ECO:0000313" key="11">
    <source>
        <dbReference type="EMBL" id="GAA3739108.1"/>
    </source>
</evidence>
<feature type="domain" description="ABC transmembrane type-1" evidence="10">
    <location>
        <begin position="86"/>
        <end position="274"/>
    </location>
</feature>
<feature type="compositionally biased region" description="Polar residues" evidence="9">
    <location>
        <begin position="1"/>
        <end position="11"/>
    </location>
</feature>
<keyword evidence="7 8" id="KW-0472">Membrane</keyword>
<evidence type="ECO:0000256" key="3">
    <source>
        <dbReference type="ARBA" id="ARBA00022475"/>
    </source>
</evidence>
<dbReference type="Pfam" id="PF00528">
    <property type="entry name" value="BPD_transp_1"/>
    <property type="match status" value="1"/>
</dbReference>
<comment type="similarity">
    <text evidence="8">Belongs to the binding-protein-dependent transport system permease family.</text>
</comment>
<gene>
    <name evidence="11" type="ORF">GCM10022239_13310</name>
</gene>
<feature type="transmembrane region" description="Helical" evidence="8">
    <location>
        <begin position="150"/>
        <end position="170"/>
    </location>
</feature>
<feature type="transmembrane region" description="Helical" evidence="8">
    <location>
        <begin position="255"/>
        <end position="274"/>
    </location>
</feature>
<dbReference type="PANTHER" id="PTHR43357">
    <property type="entry name" value="INNER MEMBRANE ABC TRANSPORTER PERMEASE PROTEIN YDCV"/>
    <property type="match status" value="1"/>
</dbReference>
<evidence type="ECO:0000256" key="5">
    <source>
        <dbReference type="ARBA" id="ARBA00022692"/>
    </source>
</evidence>
<keyword evidence="6 8" id="KW-1133">Transmembrane helix</keyword>
<keyword evidence="2 8" id="KW-0813">Transport</keyword>